<reference evidence="1 2" key="1">
    <citation type="journal article" date="2020" name="IScience">
        <title>Genome Sequencing of the Endangered Kingdonia uniflora (Circaeasteraceae, Ranunculales) Reveals Potential Mechanisms of Evolutionary Specialization.</title>
        <authorList>
            <person name="Sun Y."/>
            <person name="Deng T."/>
            <person name="Zhang A."/>
            <person name="Moore M.J."/>
            <person name="Landis J.B."/>
            <person name="Lin N."/>
            <person name="Zhang H."/>
            <person name="Zhang X."/>
            <person name="Huang J."/>
            <person name="Zhang X."/>
            <person name="Sun H."/>
            <person name="Wang H."/>
        </authorList>
    </citation>
    <scope>NUCLEOTIDE SEQUENCE [LARGE SCALE GENOMIC DNA]</scope>
    <source>
        <strain evidence="1">TB1705</strain>
        <tissue evidence="1">Leaf</tissue>
    </source>
</reference>
<gene>
    <name evidence="1" type="ORF">GIB67_004846</name>
</gene>
<organism evidence="1 2">
    <name type="scientific">Kingdonia uniflora</name>
    <dbReference type="NCBI Taxonomy" id="39325"/>
    <lineage>
        <taxon>Eukaryota</taxon>
        <taxon>Viridiplantae</taxon>
        <taxon>Streptophyta</taxon>
        <taxon>Embryophyta</taxon>
        <taxon>Tracheophyta</taxon>
        <taxon>Spermatophyta</taxon>
        <taxon>Magnoliopsida</taxon>
        <taxon>Ranunculales</taxon>
        <taxon>Circaeasteraceae</taxon>
        <taxon>Kingdonia</taxon>
    </lineage>
</organism>
<dbReference type="EMBL" id="JACGCM010002137">
    <property type="protein sequence ID" value="KAF6144173.1"/>
    <property type="molecule type" value="Genomic_DNA"/>
</dbReference>
<evidence type="ECO:0000313" key="2">
    <source>
        <dbReference type="Proteomes" id="UP000541444"/>
    </source>
</evidence>
<dbReference type="AlphaFoldDB" id="A0A7J7LNG8"/>
<dbReference type="Proteomes" id="UP000541444">
    <property type="component" value="Unassembled WGS sequence"/>
</dbReference>
<name>A0A7J7LNG8_9MAGN</name>
<evidence type="ECO:0000313" key="1">
    <source>
        <dbReference type="EMBL" id="KAF6144173.1"/>
    </source>
</evidence>
<comment type="caution">
    <text evidence="1">The sequence shown here is derived from an EMBL/GenBank/DDBJ whole genome shotgun (WGS) entry which is preliminary data.</text>
</comment>
<sequence length="76" mass="8801">MQYSTQVSLRSLSSTYNWDLLHSSSNIYTLSKDRLLNQAIQYGRDAIQLCNIQYIYPNIQYISPHGRSARPITGIY</sequence>
<protein>
    <submittedName>
        <fullName evidence="1">Uncharacterized protein</fullName>
    </submittedName>
</protein>
<feature type="non-terminal residue" evidence="1">
    <location>
        <position position="76"/>
    </location>
</feature>
<keyword evidence="2" id="KW-1185">Reference proteome</keyword>
<accession>A0A7J7LNG8</accession>
<proteinExistence type="predicted"/>